<dbReference type="InterPro" id="IPR008979">
    <property type="entry name" value="Galactose-bd-like_sf"/>
</dbReference>
<keyword evidence="6" id="KW-0106">Calcium</keyword>
<dbReference type="GO" id="GO:0042806">
    <property type="term" value="F:fucose binding"/>
    <property type="evidence" value="ECO:0007669"/>
    <property type="project" value="UniProtKB-ARBA"/>
</dbReference>
<dbReference type="PATRIC" id="fig|659018.3.peg.428"/>
<dbReference type="RefSeq" id="WP_057639726.1">
    <property type="nucleotide sequence ID" value="NZ_LDJP01000012.1"/>
</dbReference>
<organism evidence="9 10">
    <name type="scientific">Stenotrophomonas daejeonensis</name>
    <dbReference type="NCBI Taxonomy" id="659018"/>
    <lineage>
        <taxon>Bacteria</taxon>
        <taxon>Pseudomonadati</taxon>
        <taxon>Pseudomonadota</taxon>
        <taxon>Gammaproteobacteria</taxon>
        <taxon>Lysobacterales</taxon>
        <taxon>Lysobacteraceae</taxon>
        <taxon>Stenotrophomonas</taxon>
    </lineage>
</organism>
<feature type="domain" description="Fucolectin tachylectin-4 pentraxin-1" evidence="8">
    <location>
        <begin position="6"/>
        <end position="146"/>
    </location>
</feature>
<dbReference type="Gene3D" id="2.60.120.260">
    <property type="entry name" value="Galactose-binding domain-like"/>
    <property type="match status" value="1"/>
</dbReference>
<evidence type="ECO:0000256" key="3">
    <source>
        <dbReference type="ARBA" id="ARBA00011233"/>
    </source>
</evidence>
<dbReference type="EMBL" id="LDJP01000012">
    <property type="protein sequence ID" value="KRG87918.1"/>
    <property type="molecule type" value="Genomic_DNA"/>
</dbReference>
<dbReference type="PANTHER" id="PTHR45713:SF6">
    <property type="entry name" value="F5_8 TYPE C DOMAIN-CONTAINING PROTEIN"/>
    <property type="match status" value="1"/>
</dbReference>
<gene>
    <name evidence="9" type="ORF">ABB34_02830</name>
</gene>
<dbReference type="Proteomes" id="UP000050940">
    <property type="component" value="Unassembled WGS sequence"/>
</dbReference>
<sequence>MSMTDCVNVAAGKRAWQSSLSRYSIGSDAERALNDAVGADYAFHTEREDNPWWLLDLGESFLVERIVLDNRRNACQENARTLVVEVSLDKHHWLTLHAGTLYWGPRMCLELAGNIPFRYLRLSLRERQYFHLSRVEVWVDRANMVPIAGRIILMERTDGLGERLNAILNGLMLSRIFNLPFRFSWSDRFLGDPSHAIEKVEAFFADSFIDTYFSTGPHPGRRWEVGGRNLDFPALRRGIEQAEVILAPRLGLHEILEPKRYVAEYFDFPRLFDELAFSESIATAIALARSIALPEDAVGFHLRSGDVFYGPYRKWVHYTYKGVTLPLAKAAIKEMVADGRQVYLFGQDEAAMAYLCTECGATDITASMADVLAPLGRAQRAMFDLVLMSRFRTILAGSSGFAKQASWIGGGALVSAFQLFSVERQLDIFSRDLAANAAHYHPLQAAFAYWYAYFLGRGRMDHEQDAHLLQQAQAHDPDNELYPLVRAASRFAARDFTGGETVLAELFHHRQEQGRAVASVFTVFVARTAGVYNLTEFHVAYEQAAEMGLPFACCLYGHLCGHAGDVERKRHFMAKVDIELPNLAPLRNYLMNNLRKDGVS</sequence>
<dbReference type="PANTHER" id="PTHR45713">
    <property type="entry name" value="FTP DOMAIN-CONTAINING PROTEIN"/>
    <property type="match status" value="1"/>
</dbReference>
<evidence type="ECO:0000256" key="1">
    <source>
        <dbReference type="ARBA" id="ARBA00002219"/>
    </source>
</evidence>
<proteinExistence type="inferred from homology"/>
<comment type="caution">
    <text evidence="9">The sequence shown here is derived from an EMBL/GenBank/DDBJ whole genome shotgun (WGS) entry which is preliminary data.</text>
</comment>
<dbReference type="GO" id="GO:0046872">
    <property type="term" value="F:metal ion binding"/>
    <property type="evidence" value="ECO:0007669"/>
    <property type="project" value="UniProtKB-KW"/>
</dbReference>
<evidence type="ECO:0000313" key="10">
    <source>
        <dbReference type="Proteomes" id="UP000050940"/>
    </source>
</evidence>
<name>A0A0R0ECL8_9GAMM</name>
<dbReference type="InterPro" id="IPR051941">
    <property type="entry name" value="BG_Antigen-Binding_Lectin"/>
</dbReference>
<keyword evidence="5" id="KW-0430">Lectin</keyword>
<accession>A0A0R0ECL8</accession>
<comment type="subunit">
    <text evidence="3">Homotrimer.</text>
</comment>
<dbReference type="SUPFAM" id="SSF49785">
    <property type="entry name" value="Galactose-binding domain-like"/>
    <property type="match status" value="1"/>
</dbReference>
<dbReference type="AlphaFoldDB" id="A0A0R0ECL8"/>
<dbReference type="SMART" id="SM00607">
    <property type="entry name" value="FTP"/>
    <property type="match status" value="1"/>
</dbReference>
<evidence type="ECO:0000256" key="6">
    <source>
        <dbReference type="ARBA" id="ARBA00022837"/>
    </source>
</evidence>
<dbReference type="Pfam" id="PF22633">
    <property type="entry name" value="F5_F8_type_C_2"/>
    <property type="match status" value="1"/>
</dbReference>
<keyword evidence="10" id="KW-1185">Reference proteome</keyword>
<evidence type="ECO:0000256" key="7">
    <source>
        <dbReference type="ARBA" id="ARBA00023157"/>
    </source>
</evidence>
<keyword evidence="4" id="KW-0479">Metal-binding</keyword>
<dbReference type="GO" id="GO:0010185">
    <property type="term" value="P:regulation of cellular defense response"/>
    <property type="evidence" value="ECO:0007669"/>
    <property type="project" value="UniProtKB-ARBA"/>
</dbReference>
<dbReference type="STRING" id="659018.ABB34_02830"/>
<evidence type="ECO:0000259" key="8">
    <source>
        <dbReference type="SMART" id="SM00607"/>
    </source>
</evidence>
<dbReference type="OrthoDB" id="9786100at2"/>
<reference evidence="9 10" key="1">
    <citation type="submission" date="2015-05" db="EMBL/GenBank/DDBJ databases">
        <title>Genome sequencing and analysis of members of genus Stenotrophomonas.</title>
        <authorList>
            <person name="Patil P.P."/>
            <person name="Midha S."/>
            <person name="Patil P.B."/>
        </authorList>
    </citation>
    <scope>NUCLEOTIDE SEQUENCE [LARGE SCALE GENOMIC DNA]</scope>
    <source>
        <strain evidence="9 10">JCM 16244</strain>
    </source>
</reference>
<evidence type="ECO:0000256" key="5">
    <source>
        <dbReference type="ARBA" id="ARBA00022734"/>
    </source>
</evidence>
<comment type="similarity">
    <text evidence="2">Belongs to the fucolectin family.</text>
</comment>
<protein>
    <recommendedName>
        <fullName evidence="8">Fucolectin tachylectin-4 pentraxin-1 domain-containing protein</fullName>
    </recommendedName>
</protein>
<dbReference type="InterPro" id="IPR006585">
    <property type="entry name" value="FTP1"/>
</dbReference>
<comment type="function">
    <text evidence="1">Acts as a defensive agent. Recognizes blood group fucosylated oligosaccharides including A, B, H and Lewis B-type antigens. Does not recognize Lewis A antigen and has low affinity for monovalent haptens.</text>
</comment>
<evidence type="ECO:0000256" key="2">
    <source>
        <dbReference type="ARBA" id="ARBA00010147"/>
    </source>
</evidence>
<evidence type="ECO:0000313" key="9">
    <source>
        <dbReference type="EMBL" id="KRG87918.1"/>
    </source>
</evidence>
<evidence type="ECO:0000256" key="4">
    <source>
        <dbReference type="ARBA" id="ARBA00022723"/>
    </source>
</evidence>
<keyword evidence="7" id="KW-1015">Disulfide bond</keyword>